<name>A0A4Y2FZH3_ARAVE</name>
<gene>
    <name evidence="1" type="ORF">AVEN_211976_1</name>
</gene>
<organism evidence="1 2">
    <name type="scientific">Araneus ventricosus</name>
    <name type="common">Orbweaver spider</name>
    <name type="synonym">Epeira ventricosa</name>
    <dbReference type="NCBI Taxonomy" id="182803"/>
    <lineage>
        <taxon>Eukaryota</taxon>
        <taxon>Metazoa</taxon>
        <taxon>Ecdysozoa</taxon>
        <taxon>Arthropoda</taxon>
        <taxon>Chelicerata</taxon>
        <taxon>Arachnida</taxon>
        <taxon>Araneae</taxon>
        <taxon>Araneomorphae</taxon>
        <taxon>Entelegynae</taxon>
        <taxon>Araneoidea</taxon>
        <taxon>Araneidae</taxon>
        <taxon>Araneus</taxon>
    </lineage>
</organism>
<protein>
    <submittedName>
        <fullName evidence="1">Uncharacterized protein</fullName>
    </submittedName>
</protein>
<evidence type="ECO:0000313" key="1">
    <source>
        <dbReference type="EMBL" id="GBM45916.1"/>
    </source>
</evidence>
<reference evidence="1 2" key="1">
    <citation type="journal article" date="2019" name="Sci. Rep.">
        <title>Orb-weaving spider Araneus ventricosus genome elucidates the spidroin gene catalogue.</title>
        <authorList>
            <person name="Kono N."/>
            <person name="Nakamura H."/>
            <person name="Ohtoshi R."/>
            <person name="Moran D.A.P."/>
            <person name="Shinohara A."/>
            <person name="Yoshida Y."/>
            <person name="Fujiwara M."/>
            <person name="Mori M."/>
            <person name="Tomita M."/>
            <person name="Arakawa K."/>
        </authorList>
    </citation>
    <scope>NUCLEOTIDE SEQUENCE [LARGE SCALE GENOMIC DNA]</scope>
</reference>
<accession>A0A4Y2FZH3</accession>
<evidence type="ECO:0000313" key="2">
    <source>
        <dbReference type="Proteomes" id="UP000499080"/>
    </source>
</evidence>
<dbReference type="AlphaFoldDB" id="A0A4Y2FZH3"/>
<proteinExistence type="predicted"/>
<dbReference type="EMBL" id="BGPR01001116">
    <property type="protein sequence ID" value="GBM45916.1"/>
    <property type="molecule type" value="Genomic_DNA"/>
</dbReference>
<comment type="caution">
    <text evidence="1">The sequence shown here is derived from an EMBL/GenBank/DDBJ whole genome shotgun (WGS) entry which is preliminary data.</text>
</comment>
<sequence length="102" mass="11731">MIFVKYFNFYVTGILDPWAIKSQSIDDEISIVQHNILSGDKCNEIGDQSSPTFCLHPNFESMTPNFRKPPESFVFDVIKEVSVEIRKLLYNVIGMKRKGLTL</sequence>
<keyword evidence="2" id="KW-1185">Reference proteome</keyword>
<dbReference type="Proteomes" id="UP000499080">
    <property type="component" value="Unassembled WGS sequence"/>
</dbReference>